<name>A0A6J7PJP3_9ZZZZ</name>
<protein>
    <submittedName>
        <fullName evidence="1">Unannotated protein</fullName>
    </submittedName>
</protein>
<organism evidence="1">
    <name type="scientific">freshwater metagenome</name>
    <dbReference type="NCBI Taxonomy" id="449393"/>
    <lineage>
        <taxon>unclassified sequences</taxon>
        <taxon>metagenomes</taxon>
        <taxon>ecological metagenomes</taxon>
    </lineage>
</organism>
<evidence type="ECO:0000313" key="1">
    <source>
        <dbReference type="EMBL" id="CAB5005587.1"/>
    </source>
</evidence>
<dbReference type="EMBL" id="CAFBOZ010000124">
    <property type="protein sequence ID" value="CAB5005587.1"/>
    <property type="molecule type" value="Genomic_DNA"/>
</dbReference>
<reference evidence="1" key="1">
    <citation type="submission" date="2020-05" db="EMBL/GenBank/DDBJ databases">
        <authorList>
            <person name="Chiriac C."/>
            <person name="Salcher M."/>
            <person name="Ghai R."/>
            <person name="Kavagutti S V."/>
        </authorList>
    </citation>
    <scope>NUCLEOTIDE SEQUENCE</scope>
</reference>
<gene>
    <name evidence="1" type="ORF">UFOPK3992_00965</name>
</gene>
<proteinExistence type="predicted"/>
<sequence>MSRTSKRNAWIAGVVALVVLLGLGAWTVASRSTSTDDLAGASSTGNFGSVVTVRNDGGYILQVTNQRTGGVWRLPSCTQDTQWPGNPNIAWDPVTNPAVVVPANPTSCEQSWREVTAGQTIDNKLLIEACIGGTVASAGGAEGCKSGKSSPAFGLRELPIETSSSGGVCGRLSCSAPHYISSGARVILNRVGVIGETWKFNPVGDEGLQANVTNLGNGRTKNPWNYRIDGFSDPKRPIGSRVTVVNRTGSKIYLCDLKSGQRCEADSAQKDPGWLVSCKADWPDEDCERSFARNEGSATDVYLRVDMGSDSNRETCLKTTTSVTRYTARMLLSDYYTECKGNDLVIVTDVQNGWGIASPYPGQQWTWTRDRSKEDESWSRQDLYEWTYLGRNTTDGYAEYKVVISRFG</sequence>
<accession>A0A6J7PJP3</accession>
<dbReference type="AlphaFoldDB" id="A0A6J7PJP3"/>